<protein>
    <recommendedName>
        <fullName evidence="3">F-box domain-containing protein</fullName>
    </recommendedName>
</protein>
<comment type="caution">
    <text evidence="1">The sequence shown here is derived from an EMBL/GenBank/DDBJ whole genome shotgun (WGS) entry which is preliminary data.</text>
</comment>
<gene>
    <name evidence="1" type="ORF">D9613_004901</name>
</gene>
<evidence type="ECO:0000313" key="1">
    <source>
        <dbReference type="EMBL" id="KAF4619680.1"/>
    </source>
</evidence>
<organism evidence="1 2">
    <name type="scientific">Agrocybe pediades</name>
    <dbReference type="NCBI Taxonomy" id="84607"/>
    <lineage>
        <taxon>Eukaryota</taxon>
        <taxon>Fungi</taxon>
        <taxon>Dikarya</taxon>
        <taxon>Basidiomycota</taxon>
        <taxon>Agaricomycotina</taxon>
        <taxon>Agaricomycetes</taxon>
        <taxon>Agaricomycetidae</taxon>
        <taxon>Agaricales</taxon>
        <taxon>Agaricineae</taxon>
        <taxon>Strophariaceae</taxon>
        <taxon>Agrocybe</taxon>
    </lineage>
</organism>
<keyword evidence="2" id="KW-1185">Reference proteome</keyword>
<reference evidence="1 2" key="1">
    <citation type="submission" date="2019-12" db="EMBL/GenBank/DDBJ databases">
        <authorList>
            <person name="Floudas D."/>
            <person name="Bentzer J."/>
            <person name="Ahren D."/>
            <person name="Johansson T."/>
            <person name="Persson P."/>
            <person name="Tunlid A."/>
        </authorList>
    </citation>
    <scope>NUCLEOTIDE SEQUENCE [LARGE SCALE GENOMIC DNA]</scope>
    <source>
        <strain evidence="1 2">CBS 102.39</strain>
    </source>
</reference>
<proteinExistence type="predicted"/>
<sequence>MPGFKFPNCEEDCFCSSLNLTANNALDTCKAAGERLCDACNELFVLEAQILRAHDLLVDLKAQYHVAKTKVNNAHDRFSGHIPPEISSRIFEEYMASVEDDKPQGCKDPAYDHIDSPAERYKRSGERISEALVTLASVSRNWKTITRTTPSLWRSITIPIAGDKRSRLRGMTPEKVETWLKRSGGLPVKVSMYEIDELLVTKASTRPYTDLLLKYIHRWQNLRIQSSTAEELLLDGIMSSFSSIKTLEHLEMGGETFSAAIPGISTLKTLRFFWHPRQVMDDNWRYFTVIRFDMISIRDAFTVLSYAFRVEDCTLYISNTRENIPAATLKTIVRPQLKHLVFGGANQSYRGGLPFDVLQILLRCVEVPSLQTLVLKEFWGGSSYLHGRELFEDMIPIFRNWVQQTSLTKLTITGINYLRDNEFLQILQAMPSTLTHVSTSSLERRLLAWNLILDHFFQALQATSGDILLPNLCSFEYWGCQTFQWDSVLRAIRSRLNMRSKNSALTFQSRKSTSSTSDALRFCFHLYTEGRYIDLRKHDLDADVAYDLLSLQEECPEMHLCVSDANDHANLVEKVLQNAEEAPAA</sequence>
<evidence type="ECO:0008006" key="3">
    <source>
        <dbReference type="Google" id="ProtNLM"/>
    </source>
</evidence>
<dbReference type="Proteomes" id="UP000521872">
    <property type="component" value="Unassembled WGS sequence"/>
</dbReference>
<dbReference type="AlphaFoldDB" id="A0A8H4VTF3"/>
<dbReference type="EMBL" id="JAACJL010000016">
    <property type="protein sequence ID" value="KAF4619680.1"/>
    <property type="molecule type" value="Genomic_DNA"/>
</dbReference>
<evidence type="ECO:0000313" key="2">
    <source>
        <dbReference type="Proteomes" id="UP000521872"/>
    </source>
</evidence>
<name>A0A8H4VTF3_9AGAR</name>
<accession>A0A8H4VTF3</accession>